<dbReference type="RefSeq" id="XP_500289.2">
    <property type="nucleotide sequence ID" value="XM_500289.3"/>
</dbReference>
<dbReference type="SUPFAM" id="SSF74924">
    <property type="entry name" value="Cap-Gly domain"/>
    <property type="match status" value="1"/>
</dbReference>
<dbReference type="Gene3D" id="2.30.30.190">
    <property type="entry name" value="CAP Gly-rich-like domain"/>
    <property type="match status" value="1"/>
</dbReference>
<dbReference type="GO" id="GO:0005874">
    <property type="term" value="C:microtubule"/>
    <property type="evidence" value="ECO:0007669"/>
    <property type="project" value="UniProtKB-KW"/>
</dbReference>
<dbReference type="SMART" id="SM01052">
    <property type="entry name" value="CAP_GLY"/>
    <property type="match status" value="1"/>
</dbReference>
<evidence type="ECO:0000313" key="12">
    <source>
        <dbReference type="Proteomes" id="UP000001300"/>
    </source>
</evidence>
<evidence type="ECO:0000256" key="1">
    <source>
        <dbReference type="ARBA" id="ARBA00004245"/>
    </source>
</evidence>
<keyword evidence="3" id="KW-0963">Cytoplasm</keyword>
<evidence type="ECO:0000256" key="5">
    <source>
        <dbReference type="ARBA" id="ARBA00023017"/>
    </source>
</evidence>
<dbReference type="OrthoDB" id="2130750at2759"/>
<evidence type="ECO:0000256" key="7">
    <source>
        <dbReference type="ARBA" id="ARBA00023212"/>
    </source>
</evidence>
<dbReference type="KEGG" id="yli:2906605"/>
<keyword evidence="6 8" id="KW-0175">Coiled coil</keyword>
<dbReference type="Proteomes" id="UP000001300">
    <property type="component" value="Chromosome A"/>
</dbReference>
<dbReference type="EMBL" id="CR382127">
    <property type="protein sequence ID" value="CAG84227.1"/>
    <property type="molecule type" value="Genomic_DNA"/>
</dbReference>
<dbReference type="PROSITE" id="PS50245">
    <property type="entry name" value="CAP_GLY_2"/>
    <property type="match status" value="1"/>
</dbReference>
<gene>
    <name evidence="11" type="ORF">YALI0_A20504g</name>
</gene>
<feature type="coiled-coil region" evidence="8">
    <location>
        <begin position="749"/>
        <end position="814"/>
    </location>
</feature>
<dbReference type="PANTHER" id="PTHR18916:SF93">
    <property type="entry name" value="RESTIN HOMOLOG"/>
    <property type="match status" value="1"/>
</dbReference>
<dbReference type="InterPro" id="IPR036859">
    <property type="entry name" value="CAP-Gly_dom_sf"/>
</dbReference>
<sequence length="941" mass="106892">MKVGDRVRVKGVPAHVRFIGPTQFSTGEWIGVEMVEGQGNNDGSVQGVRYFECKGTSGKFVRRPQVETDADLMPPPEVPRPSQRPQSAMSDVSDSSTALAKQVESLKAKLRVTDSKRKLEREQIQQLQTDLREKKKLETIVAKLESKLRPLSDEVKQLRADLTKTSNEHAHAKVKLEQHEDALEMATLDREMAEEKLEIAKREMEELRQELNVPSERIDSADEAAIQRNAQLEAALVSLRDYSTAQEASLNEQIKQLNSKLTDYSLTQSQLESSEKRLEETQATLHELRAQLDDVMVSETLIDSLTEKNLALTESVEKLQATVAELEELKELNDELEAGHVATQKQLHQEIAYLESELNHAEKRTNDAHNRQQNLEQSVMRFREVVADLQAEIELWETKHREKQHDNESMVSHVKTVMEMNQKLQSLVASTRNQEIALEMEKLSSQQALDKLAIWHYFLTAAESPITTPGSDVDVVVSAHLRFKRTAALLSIIVETILGADYDETSVEEQQLRLALKLAHVSALAHTLATLLEWRPDVDAPFLHGESEQLEQSVNSYIDTVSEGALLVDEAVNMVPVFIQTFDDFLSTQTDYNRTYLDMSKLAIHTRVSILLLKQLGHRSCANSLSKLKYWIDNQDKTARVPSPIIDNAVQTLSDVSVFAMQLLHDDDPDSAYTAIFKRSSSKPLSAVEKDIIKLTEQLSTLDFSVSQNNDLPTWAQLQPRQSQEESIVDTSADVLHLKAVLLKKEKTIETLEIKIKHYDSKAERFAEKEEAFVQLRANLNEAALTEKRLRDDVESLKAKLEQKNADAQRFKTHVQNRLKLSTLKGEDIVDMHLNTLHQSQMETELQSLRQTVRHLTLENSKGRDDLDWMEDLKPPIVKAHPYLPLKTQAAFHQLQKLAQAATPLKLDDNPTGWRPRNQLSKHVAAQQRLQFERYQAMLLE</sequence>
<dbReference type="InterPro" id="IPR000938">
    <property type="entry name" value="CAP-Gly_domain"/>
</dbReference>
<keyword evidence="5" id="KW-0243">Dynein</keyword>
<dbReference type="VEuPathDB" id="FungiDB:YALI0_A20504g"/>
<evidence type="ECO:0000259" key="10">
    <source>
        <dbReference type="PROSITE" id="PS50245"/>
    </source>
</evidence>
<accession>Q6CGC3</accession>
<protein>
    <submittedName>
        <fullName evidence="11">YALI0A20504p</fullName>
    </submittedName>
</protein>
<evidence type="ECO:0000313" key="11">
    <source>
        <dbReference type="EMBL" id="CAG84227.1"/>
    </source>
</evidence>
<dbReference type="AlphaFoldDB" id="Q6CGC3"/>
<dbReference type="InterPro" id="IPR022157">
    <property type="entry name" value="Dynactin"/>
</dbReference>
<comment type="subcellular location">
    <subcellularLocation>
        <location evidence="1">Cytoplasm</location>
        <location evidence="1">Cytoskeleton</location>
    </subcellularLocation>
</comment>
<evidence type="ECO:0000256" key="2">
    <source>
        <dbReference type="ARBA" id="ARBA00011010"/>
    </source>
</evidence>
<keyword evidence="4" id="KW-0493">Microtubule</keyword>
<dbReference type="Pfam" id="PF12455">
    <property type="entry name" value="Dynactin"/>
    <property type="match status" value="1"/>
</dbReference>
<feature type="domain" description="CAP-Gly" evidence="10">
    <location>
        <begin position="20"/>
        <end position="62"/>
    </location>
</feature>
<evidence type="ECO:0000256" key="9">
    <source>
        <dbReference type="SAM" id="MobiDB-lite"/>
    </source>
</evidence>
<proteinExistence type="inferred from homology"/>
<feature type="coiled-coil region" evidence="8">
    <location>
        <begin position="117"/>
        <end position="217"/>
    </location>
</feature>
<organism evidence="11 12">
    <name type="scientific">Yarrowia lipolytica (strain CLIB 122 / E 150)</name>
    <name type="common">Yeast</name>
    <name type="synonym">Candida lipolytica</name>
    <dbReference type="NCBI Taxonomy" id="284591"/>
    <lineage>
        <taxon>Eukaryota</taxon>
        <taxon>Fungi</taxon>
        <taxon>Dikarya</taxon>
        <taxon>Ascomycota</taxon>
        <taxon>Saccharomycotina</taxon>
        <taxon>Dipodascomycetes</taxon>
        <taxon>Dipodascales</taxon>
        <taxon>Dipodascales incertae sedis</taxon>
        <taxon>Yarrowia</taxon>
    </lineage>
</organism>
<keyword evidence="12" id="KW-1185">Reference proteome</keyword>
<comment type="similarity">
    <text evidence="2">Belongs to the dynactin 150 kDa subunit family.</text>
</comment>
<dbReference type="InParanoid" id="Q6CGC3"/>
<dbReference type="Pfam" id="PF01302">
    <property type="entry name" value="CAP_GLY"/>
    <property type="match status" value="1"/>
</dbReference>
<dbReference type="GO" id="GO:0030286">
    <property type="term" value="C:dynein complex"/>
    <property type="evidence" value="ECO:0007669"/>
    <property type="project" value="UniProtKB-KW"/>
</dbReference>
<dbReference type="HOGENOM" id="CLU_018256_0_0_1"/>
<keyword evidence="7" id="KW-0206">Cytoskeleton</keyword>
<dbReference type="PROSITE" id="PS00845">
    <property type="entry name" value="CAP_GLY_1"/>
    <property type="match status" value="1"/>
</dbReference>
<evidence type="ECO:0000256" key="6">
    <source>
        <dbReference type="ARBA" id="ARBA00023054"/>
    </source>
</evidence>
<evidence type="ECO:0000256" key="4">
    <source>
        <dbReference type="ARBA" id="ARBA00022701"/>
    </source>
</evidence>
<feature type="region of interest" description="Disordered" evidence="9">
    <location>
        <begin position="63"/>
        <end position="95"/>
    </location>
</feature>
<feature type="coiled-coil region" evidence="8">
    <location>
        <begin position="264"/>
        <end position="406"/>
    </location>
</feature>
<evidence type="ECO:0000256" key="3">
    <source>
        <dbReference type="ARBA" id="ARBA00022490"/>
    </source>
</evidence>
<reference evidence="11 12" key="1">
    <citation type="journal article" date="2004" name="Nature">
        <title>Genome evolution in yeasts.</title>
        <authorList>
            <consortium name="Genolevures"/>
            <person name="Dujon B."/>
            <person name="Sherman D."/>
            <person name="Fischer G."/>
            <person name="Durrens P."/>
            <person name="Casaregola S."/>
            <person name="Lafontaine I."/>
            <person name="de Montigny J."/>
            <person name="Marck C."/>
            <person name="Neuveglise C."/>
            <person name="Talla E."/>
            <person name="Goffard N."/>
            <person name="Frangeul L."/>
            <person name="Aigle M."/>
            <person name="Anthouard V."/>
            <person name="Babour A."/>
            <person name="Barbe V."/>
            <person name="Barnay S."/>
            <person name="Blanchin S."/>
            <person name="Beckerich J.M."/>
            <person name="Beyne E."/>
            <person name="Bleykasten C."/>
            <person name="Boisrame A."/>
            <person name="Boyer J."/>
            <person name="Cattolico L."/>
            <person name="Confanioleri F."/>
            <person name="de Daruvar A."/>
            <person name="Despons L."/>
            <person name="Fabre E."/>
            <person name="Fairhead C."/>
            <person name="Ferry-Dumazet H."/>
            <person name="Groppi A."/>
            <person name="Hantraye F."/>
            <person name="Hennequin C."/>
            <person name="Jauniaux N."/>
            <person name="Joyet P."/>
            <person name="Kachouri R."/>
            <person name="Kerrest A."/>
            <person name="Koszul R."/>
            <person name="Lemaire M."/>
            <person name="Lesur I."/>
            <person name="Ma L."/>
            <person name="Muller H."/>
            <person name="Nicaud J.M."/>
            <person name="Nikolski M."/>
            <person name="Oztas S."/>
            <person name="Ozier-Kalogeropoulos O."/>
            <person name="Pellenz S."/>
            <person name="Potier S."/>
            <person name="Richard G.F."/>
            <person name="Straub M.L."/>
            <person name="Suleau A."/>
            <person name="Swennene D."/>
            <person name="Tekaia F."/>
            <person name="Wesolowski-Louvel M."/>
            <person name="Westhof E."/>
            <person name="Wirth B."/>
            <person name="Zeniou-Meyer M."/>
            <person name="Zivanovic I."/>
            <person name="Bolotin-Fukuhara M."/>
            <person name="Thierry A."/>
            <person name="Bouchier C."/>
            <person name="Caudron B."/>
            <person name="Scarpelli C."/>
            <person name="Gaillardin C."/>
            <person name="Weissenbach J."/>
            <person name="Wincker P."/>
            <person name="Souciet J.L."/>
        </authorList>
    </citation>
    <scope>NUCLEOTIDE SEQUENCE [LARGE SCALE GENOMIC DNA]</scope>
    <source>
        <strain evidence="12">CLIB 122 / E 150</strain>
    </source>
</reference>
<dbReference type="STRING" id="284591.Q6CGC3"/>
<dbReference type="FunCoup" id="Q6CGC3">
    <property type="interactions" value="76"/>
</dbReference>
<name>Q6CGC3_YARLI</name>
<dbReference type="PANTHER" id="PTHR18916">
    <property type="entry name" value="DYNACTIN 1-RELATED MICROTUBULE-BINDING"/>
    <property type="match status" value="1"/>
</dbReference>
<evidence type="ECO:0000256" key="8">
    <source>
        <dbReference type="SAM" id="Coils"/>
    </source>
</evidence>